<gene>
    <name evidence="3" type="ORF">SPBR_01955</name>
</gene>
<feature type="region of interest" description="Disordered" evidence="1">
    <location>
        <begin position="174"/>
        <end position="268"/>
    </location>
</feature>
<feature type="region of interest" description="Disordered" evidence="1">
    <location>
        <begin position="133"/>
        <end position="154"/>
    </location>
</feature>
<dbReference type="AlphaFoldDB" id="A0A0C2J409"/>
<dbReference type="OrthoDB" id="5414285at2759"/>
<protein>
    <recommendedName>
        <fullName evidence="5">Acid phosphatase-like protein</fullName>
    </recommendedName>
</protein>
<organism evidence="3 4">
    <name type="scientific">Sporothrix brasiliensis 5110</name>
    <dbReference type="NCBI Taxonomy" id="1398154"/>
    <lineage>
        <taxon>Eukaryota</taxon>
        <taxon>Fungi</taxon>
        <taxon>Dikarya</taxon>
        <taxon>Ascomycota</taxon>
        <taxon>Pezizomycotina</taxon>
        <taxon>Sordariomycetes</taxon>
        <taxon>Sordariomycetidae</taxon>
        <taxon>Ophiostomatales</taxon>
        <taxon>Ophiostomataceae</taxon>
        <taxon>Sporothrix</taxon>
    </lineage>
</organism>
<feature type="transmembrane region" description="Helical" evidence="2">
    <location>
        <begin position="6"/>
        <end position="25"/>
    </location>
</feature>
<feature type="compositionally biased region" description="Basic and acidic residues" evidence="1">
    <location>
        <begin position="243"/>
        <end position="268"/>
    </location>
</feature>
<evidence type="ECO:0000313" key="3">
    <source>
        <dbReference type="EMBL" id="KIH91817.1"/>
    </source>
</evidence>
<keyword evidence="2" id="KW-1133">Transmembrane helix</keyword>
<proteinExistence type="predicted"/>
<dbReference type="RefSeq" id="XP_040619827.1">
    <property type="nucleotide sequence ID" value="XM_040760264.1"/>
</dbReference>
<keyword evidence="4" id="KW-1185">Reference proteome</keyword>
<evidence type="ECO:0000256" key="2">
    <source>
        <dbReference type="SAM" id="Phobius"/>
    </source>
</evidence>
<evidence type="ECO:0000313" key="4">
    <source>
        <dbReference type="Proteomes" id="UP000031575"/>
    </source>
</evidence>
<keyword evidence="2" id="KW-0812">Transmembrane</keyword>
<dbReference type="GeneID" id="63675185"/>
<dbReference type="VEuPathDB" id="FungiDB:SPBR_01955"/>
<dbReference type="Proteomes" id="UP000031575">
    <property type="component" value="Unassembled WGS sequence"/>
</dbReference>
<dbReference type="EMBL" id="AWTV01000007">
    <property type="protein sequence ID" value="KIH91817.1"/>
    <property type="molecule type" value="Genomic_DNA"/>
</dbReference>
<sequence length="268" mass="27643">MKTGGIVVLVIVLLLLAAGVGWIVFARLRAQRLGLPPPPWVSFIPFYNSSRSSYGVQPAPSGIGGWFQDRFRSLKGGRNNRTAAGAYEGAGTSGRGAARHGFGPLDPDDAWDSRVGAEADAYYYNEEQELGLHAGGNPHANSSRLNVGGAGGGGARADTAYLGGGGMGGSSYDMNVPAAAPSHGDGAFEERGRARGRSPHPATSASRGGGGGGGAPNPFDDDAADPSNISLRGVSPRPMIDTGVHDGHNDGHNPESPTERRSMFHENV</sequence>
<comment type="caution">
    <text evidence="3">The sequence shown here is derived from an EMBL/GenBank/DDBJ whole genome shotgun (WGS) entry which is preliminary data.</text>
</comment>
<accession>A0A0C2J409</accession>
<reference evidence="3 4" key="1">
    <citation type="journal article" date="2014" name="BMC Genomics">
        <title>Comparative genomics of the major fungal agents of human and animal Sporotrichosis: Sporothrix schenckii and Sporothrix brasiliensis.</title>
        <authorList>
            <person name="Teixeira M.M."/>
            <person name="de Almeida L.G."/>
            <person name="Kubitschek-Barreira P."/>
            <person name="Alves F.L."/>
            <person name="Kioshima E.S."/>
            <person name="Abadio A.K."/>
            <person name="Fernandes L."/>
            <person name="Derengowski L.S."/>
            <person name="Ferreira K.S."/>
            <person name="Souza R.C."/>
            <person name="Ruiz J.C."/>
            <person name="de Andrade N.C."/>
            <person name="Paes H.C."/>
            <person name="Nicola A.M."/>
            <person name="Albuquerque P."/>
            <person name="Gerber A.L."/>
            <person name="Martins V.P."/>
            <person name="Peconick L.D."/>
            <person name="Neto A.V."/>
            <person name="Chaucanez C.B."/>
            <person name="Silva P.A."/>
            <person name="Cunha O.L."/>
            <person name="de Oliveira F.F."/>
            <person name="dos Santos T.C."/>
            <person name="Barros A.L."/>
            <person name="Soares M.A."/>
            <person name="de Oliveira L.M."/>
            <person name="Marini M.M."/>
            <person name="Villalobos-Duno H."/>
            <person name="Cunha M.M."/>
            <person name="de Hoog S."/>
            <person name="da Silveira J.F."/>
            <person name="Henrissat B."/>
            <person name="Nino-Vega G.A."/>
            <person name="Cisalpino P.S."/>
            <person name="Mora-Montes H.M."/>
            <person name="Almeida S.R."/>
            <person name="Stajich J.E."/>
            <person name="Lopes-Bezerra L.M."/>
            <person name="Vasconcelos A.T."/>
            <person name="Felipe M.S."/>
        </authorList>
    </citation>
    <scope>NUCLEOTIDE SEQUENCE [LARGE SCALE GENOMIC DNA]</scope>
    <source>
        <strain evidence="3 4">5110</strain>
    </source>
</reference>
<evidence type="ECO:0008006" key="5">
    <source>
        <dbReference type="Google" id="ProtNLM"/>
    </source>
</evidence>
<name>A0A0C2J409_9PEZI</name>
<keyword evidence="2" id="KW-0472">Membrane</keyword>
<evidence type="ECO:0000256" key="1">
    <source>
        <dbReference type="SAM" id="MobiDB-lite"/>
    </source>
</evidence>
<dbReference type="HOGENOM" id="CLU_073635_0_0_1"/>